<accession>A0A830GUJ1</accession>
<dbReference type="InterPro" id="IPR011048">
    <property type="entry name" value="Haem_d1_sf"/>
</dbReference>
<reference evidence="2" key="2">
    <citation type="submission" date="2020-09" db="EMBL/GenBank/DDBJ databases">
        <authorList>
            <person name="Sun Q."/>
            <person name="Ohkuma M."/>
        </authorList>
    </citation>
    <scope>NUCLEOTIDE SEQUENCE</scope>
    <source>
        <strain evidence="2">JCM 10088</strain>
    </source>
</reference>
<evidence type="ECO:0008006" key="4">
    <source>
        <dbReference type="Google" id="ProtNLM"/>
    </source>
</evidence>
<reference evidence="2" key="1">
    <citation type="journal article" date="2014" name="Int. J. Syst. Evol. Microbiol.">
        <title>Complete genome sequence of Corynebacterium casei LMG S-19264T (=DSM 44701T), isolated from a smear-ripened cheese.</title>
        <authorList>
            <consortium name="US DOE Joint Genome Institute (JGI-PGF)"/>
            <person name="Walter F."/>
            <person name="Albersmeier A."/>
            <person name="Kalinowski J."/>
            <person name="Ruckert C."/>
        </authorList>
    </citation>
    <scope>NUCLEOTIDE SEQUENCE</scope>
    <source>
        <strain evidence="2">JCM 10088</strain>
    </source>
</reference>
<dbReference type="InterPro" id="IPR015943">
    <property type="entry name" value="WD40/YVTN_repeat-like_dom_sf"/>
</dbReference>
<evidence type="ECO:0000313" key="3">
    <source>
        <dbReference type="Proteomes" id="UP000610960"/>
    </source>
</evidence>
<evidence type="ECO:0000313" key="2">
    <source>
        <dbReference type="EMBL" id="GGP19805.1"/>
    </source>
</evidence>
<dbReference type="InterPro" id="IPR011964">
    <property type="entry name" value="YVTN_b-propeller_repeat"/>
</dbReference>
<protein>
    <recommendedName>
        <fullName evidence="4">Fibronectin type-III domain-containing protein</fullName>
    </recommendedName>
</protein>
<dbReference type="NCBIfam" id="TIGR02276">
    <property type="entry name" value="beta_rpt_yvtn"/>
    <property type="match status" value="2"/>
</dbReference>
<dbReference type="EMBL" id="BMNL01000001">
    <property type="protein sequence ID" value="GGP19805.1"/>
    <property type="molecule type" value="Genomic_DNA"/>
</dbReference>
<dbReference type="RefSeq" id="WP_188595861.1">
    <property type="nucleotide sequence ID" value="NZ_BMNL01000001.1"/>
</dbReference>
<organism evidence="2 3">
    <name type="scientific">Thermocladium modestius</name>
    <dbReference type="NCBI Taxonomy" id="62609"/>
    <lineage>
        <taxon>Archaea</taxon>
        <taxon>Thermoproteota</taxon>
        <taxon>Thermoprotei</taxon>
        <taxon>Thermoproteales</taxon>
        <taxon>Thermoproteaceae</taxon>
        <taxon>Thermocladium</taxon>
    </lineage>
</organism>
<proteinExistence type="predicted"/>
<dbReference type="InterPro" id="IPR036116">
    <property type="entry name" value="FN3_sf"/>
</dbReference>
<dbReference type="PANTHER" id="PTHR47197">
    <property type="entry name" value="PROTEIN NIRF"/>
    <property type="match status" value="1"/>
</dbReference>
<dbReference type="InterPro" id="IPR051200">
    <property type="entry name" value="Host-pathogen_enzymatic-act"/>
</dbReference>
<dbReference type="OrthoDB" id="57523at2157"/>
<dbReference type="SUPFAM" id="SSF51004">
    <property type="entry name" value="C-terminal (heme d1) domain of cytochrome cd1-nitrite reductase"/>
    <property type="match status" value="2"/>
</dbReference>
<dbReference type="PANTHER" id="PTHR47197:SF3">
    <property type="entry name" value="DIHYDRO-HEME D1 DEHYDROGENASE"/>
    <property type="match status" value="1"/>
</dbReference>
<keyword evidence="1" id="KW-1133">Transmembrane helix</keyword>
<name>A0A830GUJ1_9CREN</name>
<dbReference type="InterPro" id="IPR000033">
    <property type="entry name" value="LDLR_classB_rpt"/>
</dbReference>
<keyword evidence="3" id="KW-1185">Reference proteome</keyword>
<dbReference type="Proteomes" id="UP000610960">
    <property type="component" value="Unassembled WGS sequence"/>
</dbReference>
<dbReference type="SMART" id="SM00135">
    <property type="entry name" value="LY"/>
    <property type="match status" value="4"/>
</dbReference>
<dbReference type="SUPFAM" id="SSF49265">
    <property type="entry name" value="Fibronectin type III"/>
    <property type="match status" value="1"/>
</dbReference>
<feature type="transmembrane region" description="Helical" evidence="1">
    <location>
        <begin position="1589"/>
        <end position="1606"/>
    </location>
</feature>
<keyword evidence="1" id="KW-0472">Membrane</keyword>
<keyword evidence="1" id="KW-0812">Transmembrane</keyword>
<evidence type="ECO:0000256" key="1">
    <source>
        <dbReference type="SAM" id="Phobius"/>
    </source>
</evidence>
<gene>
    <name evidence="2" type="ORF">GCM10007981_04970</name>
</gene>
<comment type="caution">
    <text evidence="2">The sequence shown here is derived from an EMBL/GenBank/DDBJ whole genome shotgun (WGS) entry which is preliminary data.</text>
</comment>
<dbReference type="Gene3D" id="2.130.10.10">
    <property type="entry name" value="YVTN repeat-like/Quinoprotein amine dehydrogenase"/>
    <property type="match status" value="3"/>
</dbReference>
<sequence length="1611" mass="169504">MATKINKNITELALLAAVMILPLHALALTILASTISVPVGVNPTSMAYDPLNGYIYVGNSGTTVTVINPATDKVVTNIPVGNPCQRPGLPELPNQTLPVSCNASAGRPTAILYDPGNGYMYVATSTGLVSIISSINNTVLLNVPVGADPVALLYDPGNGYVYVANSASGTVTGISPNVTEVLSIASNHNITNIISKLNTTNITAPPNVTLPSFNARRAFDSSIPAINSTIRARALQLIGKYLVNITVGLNPDALTYDPANNRIYVSNWGSNDVSVIDASDNQVIQVIEGLPGPGSLLYDPGNGYIYVIDAGLVSPSVVDVRYAGVSIIDPAAGSVIGSIMNGVASGLAYDPSNGYIYESIYIGSLINASSGTSRNPFTGANATTWMEVPQANTTAVIGNGDAIVANITTWPNPTSLLYDPMNGYIYVATEETGFLGLGSGGVTVINGRNDTVLWDVITGYDPVSLIYDPSSGYVYALNAGLPGSLGSLSQVYPAGPLKMNNVTFMEEGLPVGARWSVKLARVIGSLSLPTVESTNGSLIRFTVMNGTYDFESSSMNQYQASPAQGTVTINGRNLTITVRFTPLYINFIEEGLAPGTSWAAAVDGESLNSTSSLISFIVHNGTYDYFIQTPPGYAVVNSSMVGTINASRGNATITVRFERIKVNATLVSQYSGYFYSGINLENTFGFYSNETPTAVYGYLNGEELAFNPPSGPNEPWTLQVNMGSLSPGKNTLLVIAKYSLNGAATELTESYSFYVINDPSWLLNIMSYSNLEGVQVKSVTGEAWGNEFEVISTTNLDLGSILSTQVTLPQFAGGGTYDLMPTIYLEIDMYSTGVIKLTGRLTMTTGNLLGSNGTGDEEVDVGPASFTIGVTVGATGDLQVSNGTVNWVSADALLQIRGTASLTMPVAGYSFDVPGYGTVDIGITLTISIAPSTALDLTLAPTEDQGQEFLQGLDLMITRVRGVVEVPMTLAANEGIGVATITEGGSLIFTMSVGPGSPALKSASVTGVVFVQWQALLWSGTIWSEEGVLYSWGQAGSPDPSQPSLITRYYVGPNYDSLRWVNGSWSGAAIADIYPYTTVSIAGEVGGVLILYSNDNSTLPLRMGLQVGGLFMNASRFLTATRPPAVGDALRPAAAAMSNGSVMAAWLYMPYGEAALEGPFNVSFIGAQYAVYTPGRGWGPPHNVTNSGVAGSIVVEGGSNPLIAVLVSRGLMPINASVFIYSPLHNDARRFQVGDVGELEALAGSVLLYRLINGSIEAMNISNGARLPLPINCSTPIVGINVANSSDLLAVLCYNASGDRLVVVNASTLASTYVGNLSSGVEGVAVDYRPPYMVITAYNSTWLGTYLNETPLQGFHAINVTMIGSAALGSSLLIYSLSGGGPAAQQIRNLSLYVVPLSPPPPLKLRATVINATLQLAWREQDAEQYGVRAYLVYVNGTLMAELSNSTMNYSTRVKPGDYVASVAAVNAFGVGEPSVINVSLPLYSVNFTASGIPLGARWGVHVQGSSDMGSINVTLSSSLLSITIQLPRGNYTYIATPPPGFKPITGSINITRSSTILLAMQMNGTTTTAPTITTITPIKPNQGRDYEYSAAIIAIIAIIILAIVVKHRRR</sequence>